<protein>
    <submittedName>
        <fullName evidence="1">Uncharacterized protein</fullName>
    </submittedName>
</protein>
<dbReference type="EMBL" id="JACICB010000008">
    <property type="protein sequence ID" value="MBB3706271.1"/>
    <property type="molecule type" value="Genomic_DNA"/>
</dbReference>
<dbReference type="EMBL" id="CP015005">
    <property type="protein sequence ID" value="AMS43182.1"/>
    <property type="molecule type" value="Genomic_DNA"/>
</dbReference>
<dbReference type="AlphaFoldDB" id="A0AAC8YRR0"/>
<reference evidence="1 3" key="1">
    <citation type="submission" date="2016-03" db="EMBL/GenBank/DDBJ databases">
        <title>Complete genome of Aminobacter aminovorans KCTC 2477.</title>
        <authorList>
            <person name="Kim K.M."/>
        </authorList>
    </citation>
    <scope>NUCLEOTIDE SEQUENCE [LARGE SCALE GENOMIC DNA]</scope>
    <source>
        <strain evidence="1 3">KCTC 2477</strain>
    </source>
</reference>
<evidence type="ECO:0000313" key="3">
    <source>
        <dbReference type="Proteomes" id="UP000075755"/>
    </source>
</evidence>
<dbReference type="InterPro" id="IPR029063">
    <property type="entry name" value="SAM-dependent_MTases_sf"/>
</dbReference>
<dbReference type="KEGG" id="aak:AA2016_4266"/>
<evidence type="ECO:0000313" key="2">
    <source>
        <dbReference type="EMBL" id="MBB3706271.1"/>
    </source>
</evidence>
<reference evidence="2 4" key="2">
    <citation type="submission" date="2020-08" db="EMBL/GenBank/DDBJ databases">
        <title>Genomic Encyclopedia of Type Strains, Phase IV (KMG-IV): sequencing the most valuable type-strain genomes for metagenomic binning, comparative biology and taxonomic classification.</title>
        <authorList>
            <person name="Goeker M."/>
        </authorList>
    </citation>
    <scope>NUCLEOTIDE SEQUENCE [LARGE SCALE GENOMIC DNA]</scope>
    <source>
        <strain evidence="2 4">DSM 10368</strain>
    </source>
</reference>
<accession>A0AAC8YRR0</accession>
<dbReference type="RefSeq" id="WP_154385496.1">
    <property type="nucleotide sequence ID" value="NZ_CP015005.1"/>
</dbReference>
<evidence type="ECO:0000313" key="1">
    <source>
        <dbReference type="EMBL" id="AMS43182.1"/>
    </source>
</evidence>
<proteinExistence type="predicted"/>
<dbReference type="SUPFAM" id="SSF53335">
    <property type="entry name" value="S-adenosyl-L-methionine-dependent methyltransferases"/>
    <property type="match status" value="1"/>
</dbReference>
<gene>
    <name evidence="1" type="ORF">AA2016_4266</name>
    <name evidence="2" type="ORF">FHS67_002591</name>
</gene>
<name>A0AAC8YRR0_AMIAI</name>
<dbReference type="Proteomes" id="UP000075755">
    <property type="component" value="Chromosome"/>
</dbReference>
<sequence>MPKTWENSQVYEFNFTRQWMEGEAFSDYLTSLKSDRSHIVATLKSYFFQGHEAEFDALCLHARDRQNLEIGPSCGPMIYGFAPTIPPYIIEPTGAKIVEYQRRHFGFDVFEGGRLFSTDAAKPIAEMERAIDGLIYVRNCIDHSPKWPFIVSNIARYAAPGCRLLFWSEMNHGPTPDIGHYNITDDVTDFLRMVEALGFKIDRHFSNDPNLPDLGIVATKL</sequence>
<organism evidence="1 3">
    <name type="scientific">Aminobacter aminovorans</name>
    <name type="common">Chelatobacter heintzii</name>
    <dbReference type="NCBI Taxonomy" id="83263"/>
    <lineage>
        <taxon>Bacteria</taxon>
        <taxon>Pseudomonadati</taxon>
        <taxon>Pseudomonadota</taxon>
        <taxon>Alphaproteobacteria</taxon>
        <taxon>Hyphomicrobiales</taxon>
        <taxon>Phyllobacteriaceae</taxon>
        <taxon>Aminobacter</taxon>
    </lineage>
</organism>
<dbReference type="Proteomes" id="UP000577697">
    <property type="component" value="Unassembled WGS sequence"/>
</dbReference>
<evidence type="ECO:0000313" key="4">
    <source>
        <dbReference type="Proteomes" id="UP000577697"/>
    </source>
</evidence>
<keyword evidence="4" id="KW-1185">Reference proteome</keyword>